<name>A0ABV8PDT6_9SPHI</name>
<protein>
    <submittedName>
        <fullName evidence="2">Crp/Fnr family transcriptional regulator</fullName>
    </submittedName>
</protein>
<dbReference type="EMBL" id="JBHSBW010000016">
    <property type="protein sequence ID" value="MFC4213323.1"/>
    <property type="molecule type" value="Genomic_DNA"/>
</dbReference>
<dbReference type="InterPro" id="IPR000595">
    <property type="entry name" value="cNMP-bd_dom"/>
</dbReference>
<evidence type="ECO:0000259" key="1">
    <source>
        <dbReference type="Pfam" id="PF00027"/>
    </source>
</evidence>
<dbReference type="Proteomes" id="UP001595789">
    <property type="component" value="Unassembled WGS sequence"/>
</dbReference>
<organism evidence="2 3">
    <name type="scientific">Pedobacter lithocola</name>
    <dbReference type="NCBI Taxonomy" id="1908239"/>
    <lineage>
        <taxon>Bacteria</taxon>
        <taxon>Pseudomonadati</taxon>
        <taxon>Bacteroidota</taxon>
        <taxon>Sphingobacteriia</taxon>
        <taxon>Sphingobacteriales</taxon>
        <taxon>Sphingobacteriaceae</taxon>
        <taxon>Pedobacter</taxon>
    </lineage>
</organism>
<evidence type="ECO:0000313" key="3">
    <source>
        <dbReference type="Proteomes" id="UP001595789"/>
    </source>
</evidence>
<accession>A0ABV8PDT6</accession>
<feature type="domain" description="Cyclic nucleotide-binding" evidence="1">
    <location>
        <begin position="31"/>
        <end position="117"/>
    </location>
</feature>
<dbReference type="Gene3D" id="2.60.120.10">
    <property type="entry name" value="Jelly Rolls"/>
    <property type="match status" value="1"/>
</dbReference>
<proteinExistence type="predicted"/>
<evidence type="ECO:0000313" key="2">
    <source>
        <dbReference type="EMBL" id="MFC4213323.1"/>
    </source>
</evidence>
<reference evidence="3" key="1">
    <citation type="journal article" date="2019" name="Int. J. Syst. Evol. Microbiol.">
        <title>The Global Catalogue of Microorganisms (GCM) 10K type strain sequencing project: providing services to taxonomists for standard genome sequencing and annotation.</title>
        <authorList>
            <consortium name="The Broad Institute Genomics Platform"/>
            <consortium name="The Broad Institute Genome Sequencing Center for Infectious Disease"/>
            <person name="Wu L."/>
            <person name="Ma J."/>
        </authorList>
    </citation>
    <scope>NUCLEOTIDE SEQUENCE [LARGE SCALE GENOMIC DNA]</scope>
    <source>
        <strain evidence="3">CCM 8691</strain>
    </source>
</reference>
<dbReference type="InterPro" id="IPR018490">
    <property type="entry name" value="cNMP-bd_dom_sf"/>
</dbReference>
<dbReference type="RefSeq" id="WP_378988437.1">
    <property type="nucleotide sequence ID" value="NZ_JBHSBW010000016.1"/>
</dbReference>
<gene>
    <name evidence="2" type="ORF">ACFOWA_19165</name>
</gene>
<dbReference type="Pfam" id="PF00027">
    <property type="entry name" value="cNMP_binding"/>
    <property type="match status" value="1"/>
</dbReference>
<keyword evidence="3" id="KW-1185">Reference proteome</keyword>
<sequence length="189" mass="21764">MKSSLWQNIESTISISETDLDFTLSLFNHISLKKDDYFLEIGKRCNHVAFVKSGMLRVFYPNNKAEETTCYFSLPNEFVTSFSSFTSGKPSTENIQAIEPSELFIISKQNLEELYQKIPSTQEFGRKAAENLAIIMEKRISLFLNNSAEERYQYLLKNNPILIQSVPLQHLASYIGISPQHLSRLRKKI</sequence>
<dbReference type="InterPro" id="IPR014710">
    <property type="entry name" value="RmlC-like_jellyroll"/>
</dbReference>
<dbReference type="SUPFAM" id="SSF51206">
    <property type="entry name" value="cAMP-binding domain-like"/>
    <property type="match status" value="1"/>
</dbReference>
<comment type="caution">
    <text evidence="2">The sequence shown here is derived from an EMBL/GenBank/DDBJ whole genome shotgun (WGS) entry which is preliminary data.</text>
</comment>